<dbReference type="GeneID" id="19377"/>
<dbReference type="RefSeq" id="NP_033047.2">
    <property type="nucleotide sequence ID" value="NM_009021.2"/>
</dbReference>
<organism evidence="2">
    <name type="scientific">Mus musculus</name>
    <name type="common">Mouse</name>
    <dbReference type="NCBI Taxonomy" id="10090"/>
    <lineage>
        <taxon>Eukaryota</taxon>
        <taxon>Metazoa</taxon>
        <taxon>Chordata</taxon>
        <taxon>Craniata</taxon>
        <taxon>Vertebrata</taxon>
        <taxon>Euteleostomi</taxon>
        <taxon>Mammalia</taxon>
        <taxon>Eutheria</taxon>
        <taxon>Euarchontoglires</taxon>
        <taxon>Glires</taxon>
        <taxon>Rodentia</taxon>
        <taxon>Myomorpha</taxon>
        <taxon>Muroidea</taxon>
        <taxon>Muridae</taxon>
        <taxon>Murinae</taxon>
        <taxon>Mus</taxon>
        <taxon>Mus</taxon>
    </lineage>
</organism>
<evidence type="ECO:0000313" key="3">
    <source>
        <dbReference type="MGI" id="MGI:103291"/>
    </source>
</evidence>
<sequence>PHVARPPAALPVWRGSHFSRAPAGIRQARQGARSGPATRAAGSRRPGATPARAWARTGRLQSQAVVAVVAAVARVAGCLVEVRGRGPAAHPLSRPGGRRAGHPWARGPPGREVAAPDAGPRSDRGLRGSHLAVGYWKKRGGERTVAERRQEKRETESRATPAPQDPGGARSRVPAVTSPGRPSRAPIKDVSTPTTTHVPMTQVARSLRRILL</sequence>
<dbReference type="AlphaFoldDB" id="Q810L5"/>
<name>Q810L5_MOUSE</name>
<gene>
    <name evidence="2 3" type="primary">Rai1</name>
</gene>
<dbReference type="MGI" id="MGI:103291">
    <property type="gene designation" value="Rai1"/>
</dbReference>
<proteinExistence type="evidence at transcript level"/>
<dbReference type="CTD" id="10743"/>
<dbReference type="BioGRID-ORCS" id="19377">
    <property type="hits" value="2 hits in 84 CRISPR screens"/>
</dbReference>
<accession>Q810L5</accession>
<feature type="non-terminal residue" evidence="2">
    <location>
        <position position="1"/>
    </location>
</feature>
<feature type="region of interest" description="Disordered" evidence="1">
    <location>
        <begin position="24"/>
        <end position="50"/>
    </location>
</feature>
<evidence type="ECO:0000256" key="1">
    <source>
        <dbReference type="SAM" id="MobiDB-lite"/>
    </source>
</evidence>
<dbReference type="EMBL" id="BC049785">
    <property type="protein sequence ID" value="AAH49785.1"/>
    <property type="molecule type" value="mRNA"/>
</dbReference>
<reference evidence="2" key="1">
    <citation type="journal article" date="2004" name="Genome Res.">
        <title>The status, quality, and expansion of the NIH full-length cDNA project: the Mammalian Gene Collection (MGC).</title>
        <authorList>
            <consortium name="The MGC Project Team"/>
            <person name="Gerhard D.S."/>
            <person name="Wagner L."/>
            <person name="Feingold E.A."/>
            <person name="Shenmen C.M."/>
            <person name="Grouse L.H."/>
            <person name="Schuler G."/>
            <person name="Klein S.L."/>
            <person name="Old S."/>
            <person name="Rasooly R."/>
            <person name="Good P."/>
            <person name="Guyer M."/>
            <person name="Peck A.M."/>
            <person name="Derge J.G."/>
            <person name="Lipman D."/>
            <person name="Collins F.S."/>
            <person name="Jang W."/>
            <person name="Sherry S."/>
            <person name="Feolo M."/>
            <person name="Misquitta L."/>
            <person name="Lee E."/>
            <person name="Rotmistrovsky K."/>
            <person name="Greenhut S.F."/>
            <person name="Schaefer C.F."/>
            <person name="Buetow K."/>
            <person name="Bonner T.I."/>
            <person name="Haussler D."/>
            <person name="Kent J."/>
            <person name="Kiekhaus M."/>
            <person name="Furey T."/>
            <person name="Brent M."/>
            <person name="Prange C."/>
            <person name="Schreiber K."/>
            <person name="Shapiro N."/>
            <person name="Bhat N.K."/>
            <person name="Hopkins R.F."/>
            <person name="Hsie F."/>
            <person name="Driscoll T."/>
            <person name="Soares M.B."/>
            <person name="Casavant T.L."/>
            <person name="Scheetz T.E."/>
            <person name="Brown-stein M.J."/>
            <person name="Usdin T.B."/>
            <person name="Toshiyuki S."/>
            <person name="Carninci P."/>
            <person name="Piao Y."/>
            <person name="Dudekula D.B."/>
            <person name="Ko M.S."/>
            <person name="Kawakami K."/>
            <person name="Suzuki Y."/>
            <person name="Sugano S."/>
            <person name="Gruber C.E."/>
            <person name="Smith M.R."/>
            <person name="Simmons B."/>
            <person name="Moore T."/>
            <person name="Waterman R."/>
            <person name="Johnson S.L."/>
            <person name="Ruan Y."/>
            <person name="Wei C.L."/>
            <person name="Mathavan S."/>
            <person name="Gunaratne P.H."/>
            <person name="Wu J."/>
            <person name="Garcia A.M."/>
            <person name="Hulyk S.W."/>
            <person name="Fuh E."/>
            <person name="Yuan Y."/>
            <person name="Sneed A."/>
            <person name="Kowis C."/>
            <person name="Hodgson A."/>
            <person name="Muzny D.M."/>
            <person name="McPherson J."/>
            <person name="Gibbs R.A."/>
            <person name="Fahey J."/>
            <person name="Helton E."/>
            <person name="Ketteman M."/>
            <person name="Madan A."/>
            <person name="Rodrigues S."/>
            <person name="Sanchez A."/>
            <person name="Whiting M."/>
            <person name="Madari A."/>
            <person name="Young A.C."/>
            <person name="Wetherby K.D."/>
            <person name="Granite S.J."/>
            <person name="Kwong P.N."/>
            <person name="Brinkley C.P."/>
            <person name="Pearson R.L."/>
            <person name="Bouffard G.G."/>
            <person name="Blakesly R.W."/>
            <person name="Green E.D."/>
            <person name="Dickson M.C."/>
            <person name="Rodriguez A.C."/>
            <person name="Grimwood J."/>
            <person name="Schmutz J."/>
            <person name="Myers R.M."/>
            <person name="Butterfield Y.S."/>
            <person name="Griffith M."/>
            <person name="Griffith O.L."/>
            <person name="Krzywinski M.I."/>
            <person name="Liao N."/>
            <person name="Morin R."/>
            <person name="Morrin R."/>
            <person name="Palmquist D."/>
            <person name="Petrescu A.S."/>
            <person name="Skalska U."/>
            <person name="Smailus D.E."/>
            <person name="Stott J.M."/>
            <person name="Schnerch A."/>
            <person name="Schein J.E."/>
            <person name="Jones S.J."/>
            <person name="Holt R.A."/>
            <person name="Baross A."/>
            <person name="Marra M.A."/>
            <person name="Clifton S."/>
            <person name="Makowski K.A."/>
            <person name="Bosak S."/>
            <person name="Malek J."/>
        </authorList>
    </citation>
    <scope>NUCLEOTIDE SEQUENCE [LARGE SCALE MRNA]</scope>
    <source>
        <tissue evidence="2">Limb</tissue>
    </source>
</reference>
<evidence type="ECO:0000313" key="2">
    <source>
        <dbReference type="EMBL" id="AAH49785.1"/>
    </source>
</evidence>
<dbReference type="AGR" id="MGI:103291"/>
<feature type="region of interest" description="Disordered" evidence="1">
    <location>
        <begin position="86"/>
        <end position="199"/>
    </location>
</feature>
<protein>
    <submittedName>
        <fullName evidence="2">Rai1 protein</fullName>
    </submittedName>
</protein>
<dbReference type="DNASU" id="19377"/>
<feature type="compositionally biased region" description="Basic and acidic residues" evidence="1">
    <location>
        <begin position="139"/>
        <end position="157"/>
    </location>
</feature>